<sequence>MGKALALNLCKLMELLKGILSIFNRHQMAISKCLNHSLQKMVAHILNVVLKKKKDLIREKSCTESQVDSYSSLVLAEQMLFGACTVDRLLLSRLALTITNHIPLLYGESNELAKYYNKLLISSSLMENIQEATTCHFLYRERQILSIYLKHLMDCQSDLTRLQVNILYIFIVKRVGHNCFLTW</sequence>
<keyword evidence="3" id="KW-1185">Reference proteome</keyword>
<evidence type="ECO:0000259" key="1">
    <source>
        <dbReference type="Pfam" id="PF14745"/>
    </source>
</evidence>
<dbReference type="InterPro" id="IPR028191">
    <property type="entry name" value="WASH-4_N"/>
</dbReference>
<dbReference type="PANTHER" id="PTHR31409">
    <property type="entry name" value="WASH COMPLEX SUBUNIT 4"/>
    <property type="match status" value="1"/>
</dbReference>
<organism evidence="2 3">
    <name type="scientific">Ranatra chinensis</name>
    <dbReference type="NCBI Taxonomy" id="642074"/>
    <lineage>
        <taxon>Eukaryota</taxon>
        <taxon>Metazoa</taxon>
        <taxon>Ecdysozoa</taxon>
        <taxon>Arthropoda</taxon>
        <taxon>Hexapoda</taxon>
        <taxon>Insecta</taxon>
        <taxon>Pterygota</taxon>
        <taxon>Neoptera</taxon>
        <taxon>Paraneoptera</taxon>
        <taxon>Hemiptera</taxon>
        <taxon>Heteroptera</taxon>
        <taxon>Panheteroptera</taxon>
        <taxon>Nepomorpha</taxon>
        <taxon>Nepidae</taxon>
        <taxon>Ranatrinae</taxon>
        <taxon>Ranatra</taxon>
    </lineage>
</organism>
<dbReference type="InterPro" id="IPR027307">
    <property type="entry name" value="WASH7"/>
</dbReference>
<evidence type="ECO:0000313" key="2">
    <source>
        <dbReference type="EMBL" id="KAL1129990.1"/>
    </source>
</evidence>
<proteinExistence type="predicted"/>
<comment type="caution">
    <text evidence="2">The sequence shown here is derived from an EMBL/GenBank/DDBJ whole genome shotgun (WGS) entry which is preliminary data.</text>
</comment>
<name>A0ABD0YFA9_9HEMI</name>
<gene>
    <name evidence="2" type="ORF">AAG570_012933</name>
</gene>
<reference evidence="2 3" key="1">
    <citation type="submission" date="2024-07" db="EMBL/GenBank/DDBJ databases">
        <title>Chromosome-level genome assembly of the water stick insect Ranatra chinensis (Heteroptera: Nepidae).</title>
        <authorList>
            <person name="Liu X."/>
        </authorList>
    </citation>
    <scope>NUCLEOTIDE SEQUENCE [LARGE SCALE GENOMIC DNA]</scope>
    <source>
        <strain evidence="2">Cailab_2021Rc</strain>
        <tissue evidence="2">Muscle</tissue>
    </source>
</reference>
<dbReference type="Proteomes" id="UP001558652">
    <property type="component" value="Unassembled WGS sequence"/>
</dbReference>
<dbReference type="EMBL" id="JBFDAA010000008">
    <property type="protein sequence ID" value="KAL1129990.1"/>
    <property type="molecule type" value="Genomic_DNA"/>
</dbReference>
<dbReference type="AlphaFoldDB" id="A0ABD0YFA9"/>
<feature type="domain" description="WASH complex subunit 4 N-terminal" evidence="1">
    <location>
        <begin position="1"/>
        <end position="135"/>
    </location>
</feature>
<evidence type="ECO:0000313" key="3">
    <source>
        <dbReference type="Proteomes" id="UP001558652"/>
    </source>
</evidence>
<dbReference type="PANTHER" id="PTHR31409:SF0">
    <property type="entry name" value="WASH COMPLEX SUBUNIT 4"/>
    <property type="match status" value="1"/>
</dbReference>
<accession>A0ABD0YFA9</accession>
<protein>
    <recommendedName>
        <fullName evidence="1">WASH complex subunit 4 N-terminal domain-containing protein</fullName>
    </recommendedName>
</protein>
<dbReference type="Pfam" id="PF14745">
    <property type="entry name" value="WASH-4_N"/>
    <property type="match status" value="1"/>
</dbReference>